<dbReference type="EMBL" id="JAPNTZ010000008">
    <property type="protein sequence ID" value="MCY1141129.1"/>
    <property type="molecule type" value="Genomic_DNA"/>
</dbReference>
<gene>
    <name evidence="1" type="ORF">OWR29_24285</name>
</gene>
<proteinExistence type="predicted"/>
<name>A0ABT4B3P5_9ACTN</name>
<organism evidence="1 2">
    <name type="scientific">Paractinoplanes pyxinae</name>
    <dbReference type="NCBI Taxonomy" id="2997416"/>
    <lineage>
        <taxon>Bacteria</taxon>
        <taxon>Bacillati</taxon>
        <taxon>Actinomycetota</taxon>
        <taxon>Actinomycetes</taxon>
        <taxon>Micromonosporales</taxon>
        <taxon>Micromonosporaceae</taxon>
        <taxon>Paractinoplanes</taxon>
    </lineage>
</organism>
<keyword evidence="2" id="KW-1185">Reference proteome</keyword>
<accession>A0ABT4B3P5</accession>
<evidence type="ECO:0000313" key="2">
    <source>
        <dbReference type="Proteomes" id="UP001151002"/>
    </source>
</evidence>
<dbReference type="RefSeq" id="WP_267565495.1">
    <property type="nucleotide sequence ID" value="NZ_JAPNTZ010000008.1"/>
</dbReference>
<reference evidence="1" key="1">
    <citation type="submission" date="2022-11" db="EMBL/GenBank/DDBJ databases">
        <authorList>
            <person name="Somphong A."/>
            <person name="Phongsopitanun W."/>
        </authorList>
    </citation>
    <scope>NUCLEOTIDE SEQUENCE</scope>
    <source>
        <strain evidence="1">Pm04-4</strain>
    </source>
</reference>
<evidence type="ECO:0000313" key="1">
    <source>
        <dbReference type="EMBL" id="MCY1141129.1"/>
    </source>
</evidence>
<evidence type="ECO:0008006" key="3">
    <source>
        <dbReference type="Google" id="ProtNLM"/>
    </source>
</evidence>
<dbReference type="Proteomes" id="UP001151002">
    <property type="component" value="Unassembled WGS sequence"/>
</dbReference>
<sequence>MDAAPQIPAREAPVSRGGRWLAAGLVVLGVVLLVDRTVPALGRPVTWDPAEHPLLQLKTVIGGCELTILPPPARTDDDPAPRLEIVAFLAGVDVVVPRGIRVHVDSRGFGGREQVLADESRRPADTDLTIVVLSAFASLRVKTPV</sequence>
<protein>
    <recommendedName>
        <fullName evidence="3">Cell wall-active antibiotics response LiaF-like C-terminal domain-containing protein</fullName>
    </recommendedName>
</protein>
<comment type="caution">
    <text evidence="1">The sequence shown here is derived from an EMBL/GenBank/DDBJ whole genome shotgun (WGS) entry which is preliminary data.</text>
</comment>